<evidence type="ECO:0000313" key="1">
    <source>
        <dbReference type="EMBL" id="MBE9396632.1"/>
    </source>
</evidence>
<comment type="caution">
    <text evidence="1">The sequence shown here is derived from an EMBL/GenBank/DDBJ whole genome shotgun (WGS) entry which is preliminary data.</text>
</comment>
<name>A0A8J7F9E3_9GAMM</name>
<protein>
    <submittedName>
        <fullName evidence="1">Uncharacterized protein</fullName>
    </submittedName>
</protein>
<gene>
    <name evidence="1" type="ORF">IOQ59_05080</name>
</gene>
<sequence>MSTEFKSRTIAVLAVDGENFSVNGFYADQERNASWYTITRSRDGNVIVDKCTQFPTHESIRELIH</sequence>
<reference evidence="1" key="1">
    <citation type="submission" date="2020-10" db="EMBL/GenBank/DDBJ databases">
        <title>Bacterium isolated from coastal waters sediment.</title>
        <authorList>
            <person name="Chen R.-J."/>
            <person name="Lu D.-C."/>
            <person name="Zhu K.-L."/>
            <person name="Du Z.-J."/>
        </authorList>
    </citation>
    <scope>NUCLEOTIDE SEQUENCE</scope>
    <source>
        <strain evidence="1">N1Y112</strain>
    </source>
</reference>
<dbReference type="RefSeq" id="WP_193952190.1">
    <property type="nucleotide sequence ID" value="NZ_JADEYS010000004.1"/>
</dbReference>
<keyword evidence="2" id="KW-1185">Reference proteome</keyword>
<accession>A0A8J7F9E3</accession>
<dbReference type="AlphaFoldDB" id="A0A8J7F9E3"/>
<organism evidence="1 2">
    <name type="scientific">Pontibacterium sinense</name>
    <dbReference type="NCBI Taxonomy" id="2781979"/>
    <lineage>
        <taxon>Bacteria</taxon>
        <taxon>Pseudomonadati</taxon>
        <taxon>Pseudomonadota</taxon>
        <taxon>Gammaproteobacteria</taxon>
        <taxon>Oceanospirillales</taxon>
        <taxon>Oceanospirillaceae</taxon>
        <taxon>Pontibacterium</taxon>
    </lineage>
</organism>
<dbReference type="Proteomes" id="UP000640333">
    <property type="component" value="Unassembled WGS sequence"/>
</dbReference>
<evidence type="ECO:0000313" key="2">
    <source>
        <dbReference type="Proteomes" id="UP000640333"/>
    </source>
</evidence>
<dbReference type="EMBL" id="JADEYS010000004">
    <property type="protein sequence ID" value="MBE9396632.1"/>
    <property type="molecule type" value="Genomic_DNA"/>
</dbReference>
<proteinExistence type="predicted"/>